<evidence type="ECO:0000259" key="11">
    <source>
        <dbReference type="Pfam" id="PF25994"/>
    </source>
</evidence>
<dbReference type="OrthoDB" id="9810980at2"/>
<dbReference type="Pfam" id="PF25994">
    <property type="entry name" value="HH_AprE"/>
    <property type="match status" value="1"/>
</dbReference>
<reference evidence="13 14" key="1">
    <citation type="submission" date="2017-03" db="EMBL/GenBank/DDBJ databases">
        <authorList>
            <person name="Afonso C.L."/>
            <person name="Miller P.J."/>
            <person name="Scott M.A."/>
            <person name="Spackman E."/>
            <person name="Goraichik I."/>
            <person name="Dimitrov K.M."/>
            <person name="Suarez D.L."/>
            <person name="Swayne D.E."/>
        </authorList>
    </citation>
    <scope>NUCLEOTIDE SEQUENCE [LARGE SCALE GENOMIC DNA]</scope>
    <source>
        <strain evidence="13 14">CECT 7639</strain>
    </source>
</reference>
<feature type="coiled-coil region" evidence="10">
    <location>
        <begin position="133"/>
        <end position="181"/>
    </location>
</feature>
<feature type="domain" description="AprE-like long alpha-helical hairpin" evidence="11">
    <location>
        <begin position="79"/>
        <end position="266"/>
    </location>
</feature>
<evidence type="ECO:0000313" key="13">
    <source>
        <dbReference type="EMBL" id="SLN26296.1"/>
    </source>
</evidence>
<feature type="domain" description="AprE-like beta-barrel" evidence="12">
    <location>
        <begin position="311"/>
        <end position="399"/>
    </location>
</feature>
<keyword evidence="3 9" id="KW-0813">Transport</keyword>
<dbReference type="Proteomes" id="UP000193077">
    <property type="component" value="Unassembled WGS sequence"/>
</dbReference>
<gene>
    <name evidence="13" type="primary">prsE_1</name>
    <name evidence="13" type="ORF">TRL7639_00950</name>
</gene>
<evidence type="ECO:0000256" key="10">
    <source>
        <dbReference type="SAM" id="Coils"/>
    </source>
</evidence>
<dbReference type="RefSeq" id="WP_110647103.1">
    <property type="nucleotide sequence ID" value="NZ_FWFO01000001.1"/>
</dbReference>
<dbReference type="EMBL" id="FWFO01000001">
    <property type="protein sequence ID" value="SLN26296.1"/>
    <property type="molecule type" value="Genomic_DNA"/>
</dbReference>
<evidence type="ECO:0000259" key="12">
    <source>
        <dbReference type="Pfam" id="PF26002"/>
    </source>
</evidence>
<dbReference type="PANTHER" id="PTHR30386:SF17">
    <property type="entry name" value="ALKALINE PROTEASE SECRETION PROTEIN APRE"/>
    <property type="match status" value="1"/>
</dbReference>
<keyword evidence="7" id="KW-1133">Transmembrane helix</keyword>
<evidence type="ECO:0000256" key="1">
    <source>
        <dbReference type="ARBA" id="ARBA00004377"/>
    </source>
</evidence>
<evidence type="ECO:0000256" key="6">
    <source>
        <dbReference type="ARBA" id="ARBA00022692"/>
    </source>
</evidence>
<dbReference type="InterPro" id="IPR050739">
    <property type="entry name" value="MFP"/>
</dbReference>
<evidence type="ECO:0000256" key="5">
    <source>
        <dbReference type="ARBA" id="ARBA00022519"/>
    </source>
</evidence>
<evidence type="ECO:0000256" key="4">
    <source>
        <dbReference type="ARBA" id="ARBA00022475"/>
    </source>
</evidence>
<keyword evidence="14" id="KW-1185">Reference proteome</keyword>
<comment type="similarity">
    <text evidence="2 9">Belongs to the membrane fusion protein (MFP) (TC 8.A.1) family.</text>
</comment>
<dbReference type="GO" id="GO:0005886">
    <property type="term" value="C:plasma membrane"/>
    <property type="evidence" value="ECO:0007669"/>
    <property type="project" value="UniProtKB-SubCell"/>
</dbReference>
<name>A0A1Y5RVW4_9RHOB</name>
<organism evidence="13 14">
    <name type="scientific">Falsiruegeria litorea R37</name>
    <dbReference type="NCBI Taxonomy" id="1200284"/>
    <lineage>
        <taxon>Bacteria</taxon>
        <taxon>Pseudomonadati</taxon>
        <taxon>Pseudomonadota</taxon>
        <taxon>Alphaproteobacteria</taxon>
        <taxon>Rhodobacterales</taxon>
        <taxon>Roseobacteraceae</taxon>
        <taxon>Falsiruegeria</taxon>
    </lineage>
</organism>
<dbReference type="Gene3D" id="2.40.30.170">
    <property type="match status" value="1"/>
</dbReference>
<keyword evidence="6" id="KW-0812">Transmembrane</keyword>
<dbReference type="GO" id="GO:0015031">
    <property type="term" value="P:protein transport"/>
    <property type="evidence" value="ECO:0007669"/>
    <property type="project" value="InterPro"/>
</dbReference>
<protein>
    <recommendedName>
        <fullName evidence="9">Membrane fusion protein (MFP) family protein</fullName>
    </recommendedName>
</protein>
<sequence length="422" mass="46321">MPMIVGFSALTLLVGGLGAWATTTRLAGAVVVTGKIEVETNRQVIQHPEGGIVGEILAKDGAQVEAGQIVLRFDDTLLRLELAIIEGQLTELAARKARLVAERDETGDIAFEEKFVEASKSDHEVAEQLAGQRNLFEARLRTTNQQIDQLNEQIQQHNAAITGVEAQLTALRTQLDLIKDELDDQSALLAKGLTQNSRVSALQREQASLAGRIGELVANIAQTKGQIASIKIEVLRLRASRREEAISTLRDQQFQQIELVERKLALSERLNRLNVQSPVSGLIYGSEVFAERSVVQPGAPIMYVIPQDQPLVIVGRVEPIHIDQVFRGQPAGLRFSAFEQRTTPELSGNVVGVSADALVDEVTGQTYYRVEVLPGEGELSKLGDNTLLPGMPVEVFIKTDERTPLSYLTKPFTDYFNRAMRG</sequence>
<evidence type="ECO:0000313" key="14">
    <source>
        <dbReference type="Proteomes" id="UP000193077"/>
    </source>
</evidence>
<evidence type="ECO:0000256" key="9">
    <source>
        <dbReference type="RuleBase" id="RU365093"/>
    </source>
</evidence>
<proteinExistence type="inferred from homology"/>
<evidence type="ECO:0000256" key="3">
    <source>
        <dbReference type="ARBA" id="ARBA00022448"/>
    </source>
</evidence>
<evidence type="ECO:0000256" key="7">
    <source>
        <dbReference type="ARBA" id="ARBA00022989"/>
    </source>
</evidence>
<evidence type="ECO:0000256" key="2">
    <source>
        <dbReference type="ARBA" id="ARBA00009477"/>
    </source>
</evidence>
<dbReference type="PRINTS" id="PR01490">
    <property type="entry name" value="RTXTOXIND"/>
</dbReference>
<dbReference type="PANTHER" id="PTHR30386">
    <property type="entry name" value="MEMBRANE FUSION SUBUNIT OF EMRAB-TOLC MULTIDRUG EFFLUX PUMP"/>
    <property type="match status" value="1"/>
</dbReference>
<dbReference type="Pfam" id="PF26002">
    <property type="entry name" value="Beta-barrel_AprE"/>
    <property type="match status" value="1"/>
</dbReference>
<dbReference type="AlphaFoldDB" id="A0A1Y5RVW4"/>
<dbReference type="NCBIfam" id="TIGR01843">
    <property type="entry name" value="type_I_hlyD"/>
    <property type="match status" value="1"/>
</dbReference>
<keyword evidence="4 9" id="KW-1003">Cell membrane</keyword>
<evidence type="ECO:0000256" key="8">
    <source>
        <dbReference type="ARBA" id="ARBA00023136"/>
    </source>
</evidence>
<comment type="subcellular location">
    <subcellularLocation>
        <location evidence="1 9">Cell inner membrane</location>
        <topology evidence="1 9">Single-pass membrane protein</topology>
    </subcellularLocation>
</comment>
<keyword evidence="8" id="KW-0472">Membrane</keyword>
<keyword evidence="5 9" id="KW-0997">Cell inner membrane</keyword>
<dbReference type="InterPro" id="IPR010129">
    <property type="entry name" value="T1SS_HlyD"/>
</dbReference>
<keyword evidence="10" id="KW-0175">Coiled coil</keyword>
<dbReference type="Gene3D" id="1.10.287.1490">
    <property type="match status" value="1"/>
</dbReference>
<dbReference type="InterPro" id="IPR058781">
    <property type="entry name" value="HH_AprE-like"/>
</dbReference>
<dbReference type="InterPro" id="IPR058982">
    <property type="entry name" value="Beta-barrel_AprE"/>
</dbReference>
<accession>A0A1Y5RVW4</accession>